<dbReference type="EMBL" id="VLKT01000023">
    <property type="protein sequence ID" value="TWI34077.1"/>
    <property type="molecule type" value="Genomic_DNA"/>
</dbReference>
<keyword evidence="2" id="KW-1185">Reference proteome</keyword>
<comment type="caution">
    <text evidence="1">The sequence shown here is derived from an EMBL/GenBank/DDBJ whole genome shotgun (WGS) entry which is preliminary data.</text>
</comment>
<protein>
    <submittedName>
        <fullName evidence="1">Uncharacterized protein</fullName>
    </submittedName>
</protein>
<dbReference type="AlphaFoldDB" id="A0A562NPF4"/>
<name>A0A562NPF4_9HYPH</name>
<gene>
    <name evidence="1" type="ORF">IQ26_03835</name>
</gene>
<sequence>MPKTGVGSRHRRGAACYLLCLDGGLNSYLFPSKENKMPRARRHEHISEYHIARIERQASLLKYELRNAQLALKFVRPLNAFTCKSMQYSCILKLPCHSPVQSALMPAIVSGSAAAVPGSAVKMISMAITVRIVPSLFPKVSIAQRAVVRSPVG</sequence>
<organism evidence="1 2">
    <name type="scientific">Mesorhizobium tianshanense</name>
    <dbReference type="NCBI Taxonomy" id="39844"/>
    <lineage>
        <taxon>Bacteria</taxon>
        <taxon>Pseudomonadati</taxon>
        <taxon>Pseudomonadota</taxon>
        <taxon>Alphaproteobacteria</taxon>
        <taxon>Hyphomicrobiales</taxon>
        <taxon>Phyllobacteriaceae</taxon>
        <taxon>Mesorhizobium</taxon>
    </lineage>
</organism>
<proteinExistence type="predicted"/>
<evidence type="ECO:0000313" key="2">
    <source>
        <dbReference type="Proteomes" id="UP000317122"/>
    </source>
</evidence>
<dbReference type="Proteomes" id="UP000317122">
    <property type="component" value="Unassembled WGS sequence"/>
</dbReference>
<reference evidence="1 2" key="1">
    <citation type="journal article" date="2015" name="Stand. Genomic Sci.">
        <title>Genomic Encyclopedia of Bacterial and Archaeal Type Strains, Phase III: the genomes of soil and plant-associated and newly described type strains.</title>
        <authorList>
            <person name="Whitman W.B."/>
            <person name="Woyke T."/>
            <person name="Klenk H.P."/>
            <person name="Zhou Y."/>
            <person name="Lilburn T.G."/>
            <person name="Beck B.J."/>
            <person name="De Vos P."/>
            <person name="Vandamme P."/>
            <person name="Eisen J.A."/>
            <person name="Garrity G."/>
            <person name="Hugenholtz P."/>
            <person name="Kyrpides N.C."/>
        </authorList>
    </citation>
    <scope>NUCLEOTIDE SEQUENCE [LARGE SCALE GENOMIC DNA]</scope>
    <source>
        <strain evidence="1 2">CGMCC 1.2546</strain>
    </source>
</reference>
<evidence type="ECO:0000313" key="1">
    <source>
        <dbReference type="EMBL" id="TWI34077.1"/>
    </source>
</evidence>
<accession>A0A562NPF4</accession>